<dbReference type="Proteomes" id="UP000230423">
    <property type="component" value="Unassembled WGS sequence"/>
</dbReference>
<dbReference type="InterPro" id="IPR005018">
    <property type="entry name" value="DOMON_domain"/>
</dbReference>
<dbReference type="PROSITE" id="PS50939">
    <property type="entry name" value="CYTOCHROME_B561"/>
    <property type="match status" value="1"/>
</dbReference>
<evidence type="ECO:0000256" key="5">
    <source>
        <dbReference type="ARBA" id="ARBA00022982"/>
    </source>
</evidence>
<dbReference type="PANTHER" id="PTHR23130:SF171">
    <property type="entry name" value="OS01G0895300 PROTEIN"/>
    <property type="match status" value="1"/>
</dbReference>
<dbReference type="OrthoDB" id="2419613at2759"/>
<dbReference type="GO" id="GO:0016020">
    <property type="term" value="C:membrane"/>
    <property type="evidence" value="ECO:0007669"/>
    <property type="project" value="UniProtKB-SubCell"/>
</dbReference>
<dbReference type="SMART" id="SM00665">
    <property type="entry name" value="B561"/>
    <property type="match status" value="1"/>
</dbReference>
<protein>
    <recommendedName>
        <fullName evidence="13">Cytochrome b561 domain-containing protein</fullName>
    </recommendedName>
</protein>
<evidence type="ECO:0000313" key="12">
    <source>
        <dbReference type="Proteomes" id="UP000230423"/>
    </source>
</evidence>
<keyword evidence="7 8" id="KW-0472">Membrane</keyword>
<evidence type="ECO:0000259" key="9">
    <source>
        <dbReference type="PROSITE" id="PS50836"/>
    </source>
</evidence>
<dbReference type="Pfam" id="PF03188">
    <property type="entry name" value="Cytochrom_B561"/>
    <property type="match status" value="1"/>
</dbReference>
<feature type="transmembrane region" description="Helical" evidence="8">
    <location>
        <begin position="369"/>
        <end position="390"/>
    </location>
</feature>
<keyword evidence="6 8" id="KW-1133">Transmembrane helix</keyword>
<feature type="transmembrane region" description="Helical" evidence="8">
    <location>
        <begin position="396"/>
        <end position="420"/>
    </location>
</feature>
<gene>
    <name evidence="11" type="ORF">TELCIR_02851</name>
</gene>
<evidence type="ECO:0000259" key="10">
    <source>
        <dbReference type="PROSITE" id="PS50939"/>
    </source>
</evidence>
<feature type="domain" description="DOMON" evidence="9">
    <location>
        <begin position="46"/>
        <end position="172"/>
    </location>
</feature>
<dbReference type="CDD" id="cd08760">
    <property type="entry name" value="Cyt_b561_FRRS1_like"/>
    <property type="match status" value="1"/>
</dbReference>
<reference evidence="11 12" key="1">
    <citation type="submission" date="2015-09" db="EMBL/GenBank/DDBJ databases">
        <title>Draft genome of the parasitic nematode Teladorsagia circumcincta isolate WARC Sus (inbred).</title>
        <authorList>
            <person name="Mitreva M."/>
        </authorList>
    </citation>
    <scope>NUCLEOTIDE SEQUENCE [LARGE SCALE GENOMIC DNA]</scope>
    <source>
        <strain evidence="11 12">S</strain>
    </source>
</reference>
<comment type="subcellular location">
    <subcellularLocation>
        <location evidence="1">Membrane</location>
    </subcellularLocation>
</comment>
<evidence type="ECO:0000256" key="8">
    <source>
        <dbReference type="SAM" id="Phobius"/>
    </source>
</evidence>
<dbReference type="PROSITE" id="PS50836">
    <property type="entry name" value="DOMON"/>
    <property type="match status" value="1"/>
</dbReference>
<keyword evidence="2" id="KW-0813">Transport</keyword>
<organism evidence="11 12">
    <name type="scientific">Teladorsagia circumcincta</name>
    <name type="common">Brown stomach worm</name>
    <name type="synonym">Ostertagia circumcincta</name>
    <dbReference type="NCBI Taxonomy" id="45464"/>
    <lineage>
        <taxon>Eukaryota</taxon>
        <taxon>Metazoa</taxon>
        <taxon>Ecdysozoa</taxon>
        <taxon>Nematoda</taxon>
        <taxon>Chromadorea</taxon>
        <taxon>Rhabditida</taxon>
        <taxon>Rhabditina</taxon>
        <taxon>Rhabditomorpha</taxon>
        <taxon>Strongyloidea</taxon>
        <taxon>Trichostrongylidae</taxon>
        <taxon>Teladorsagia</taxon>
    </lineage>
</organism>
<dbReference type="Pfam" id="PF03351">
    <property type="entry name" value="DOMON"/>
    <property type="match status" value="1"/>
</dbReference>
<evidence type="ECO:0008006" key="13">
    <source>
        <dbReference type="Google" id="ProtNLM"/>
    </source>
</evidence>
<evidence type="ECO:0000256" key="4">
    <source>
        <dbReference type="ARBA" id="ARBA00022729"/>
    </source>
</evidence>
<feature type="transmembrane region" description="Helical" evidence="8">
    <location>
        <begin position="288"/>
        <end position="308"/>
    </location>
</feature>
<keyword evidence="5" id="KW-0249">Electron transport</keyword>
<dbReference type="InterPro" id="IPR006593">
    <property type="entry name" value="Cyt_b561/ferric_Rdtase_TM"/>
</dbReference>
<feature type="domain" description="Cytochrome b561" evidence="10">
    <location>
        <begin position="203"/>
        <end position="425"/>
    </location>
</feature>
<name>A0A2G9UZH3_TELCI</name>
<evidence type="ECO:0000256" key="1">
    <source>
        <dbReference type="ARBA" id="ARBA00004370"/>
    </source>
</evidence>
<dbReference type="Gene3D" id="1.20.120.1770">
    <property type="match status" value="1"/>
</dbReference>
<feature type="transmembrane region" description="Helical" evidence="8">
    <location>
        <begin position="469"/>
        <end position="490"/>
    </location>
</feature>
<proteinExistence type="predicted"/>
<keyword evidence="12" id="KW-1185">Reference proteome</keyword>
<evidence type="ECO:0000313" key="11">
    <source>
        <dbReference type="EMBL" id="PIO75122.1"/>
    </source>
</evidence>
<keyword evidence="4" id="KW-0732">Signal</keyword>
<feature type="transmembrane region" description="Helical" evidence="8">
    <location>
        <begin position="328"/>
        <end position="348"/>
    </location>
</feature>
<dbReference type="EMBL" id="KZ345178">
    <property type="protein sequence ID" value="PIO75122.1"/>
    <property type="molecule type" value="Genomic_DNA"/>
</dbReference>
<feature type="transmembrane region" description="Helical" evidence="8">
    <location>
        <begin position="244"/>
        <end position="267"/>
    </location>
</feature>
<accession>A0A2G9UZH3</accession>
<keyword evidence="3 8" id="KW-0812">Transmembrane</keyword>
<evidence type="ECO:0000256" key="7">
    <source>
        <dbReference type="ARBA" id="ARBA00023136"/>
    </source>
</evidence>
<dbReference type="PANTHER" id="PTHR23130">
    <property type="entry name" value="CYTOCHROME B561 AND DOMON DOMAIN-CONTAINING PROTEIN"/>
    <property type="match status" value="1"/>
</dbReference>
<evidence type="ECO:0000256" key="2">
    <source>
        <dbReference type="ARBA" id="ARBA00022448"/>
    </source>
</evidence>
<dbReference type="AlphaFoldDB" id="A0A2G9UZH3"/>
<evidence type="ECO:0000256" key="6">
    <source>
        <dbReference type="ARBA" id="ARBA00022989"/>
    </source>
</evidence>
<dbReference type="CDD" id="cd09628">
    <property type="entry name" value="DOMON_SDR_2_like"/>
    <property type="match status" value="1"/>
</dbReference>
<sequence>MVLSFYPRLMLYFSCELVAGHFESSNCGTAKKCLFSPAGCQESGGCHHMFSYNASEDGWVDIEIFSTNEKPTNNYVAIGFSDDDEMGSDSVTQCVFPKEGEATAHFSYNVGKSNTPATDPLDLKAEEENLKLIHAHKGDDGMYCNIKQRSISGESKFVPDLNKTLFIFIAKGTAQDPRAIGVHGLDPTSPGFPYIHPEKVNVAEVVKREASSPPENVPVNDTPPSLPVDEPFLSRQGKYWVIRVHGMLMVFGWLVLVASAILSARYLRDHFPTSAPFGLKWWFHIHRTLNLLALPIVLLATLLIFIAKDWTWEGPSANQSAGENFSPGSVHSLLGTISVLILIVQPLMALMRCQPDTGARPIFNWTHRCLGIIGIFLAIIAILIATNSFVSLWGDSAWTFGVMIFYIVVMILSIILFELLTYMKNKAPNKTTAMEMRNRSTHRYDDSGRVISNPPKIINSKFQPLHGVLALYVFFVLFSICVAALLIVMLSV</sequence>
<evidence type="ECO:0000256" key="3">
    <source>
        <dbReference type="ARBA" id="ARBA00022692"/>
    </source>
</evidence>